<name>A0A9N9EI41_9GLOM</name>
<dbReference type="SUPFAM" id="SSF52540">
    <property type="entry name" value="P-loop containing nucleoside triphosphate hydrolases"/>
    <property type="match status" value="1"/>
</dbReference>
<comment type="caution">
    <text evidence="1">The sequence shown here is derived from an EMBL/GenBank/DDBJ whole genome shotgun (WGS) entry which is preliminary data.</text>
</comment>
<dbReference type="EMBL" id="CAJVPI010005226">
    <property type="protein sequence ID" value="CAG8672688.1"/>
    <property type="molecule type" value="Genomic_DNA"/>
</dbReference>
<feature type="non-terminal residue" evidence="1">
    <location>
        <position position="1"/>
    </location>
</feature>
<dbReference type="InterPro" id="IPR027417">
    <property type="entry name" value="P-loop_NTPase"/>
</dbReference>
<sequence>KRKAEFNATRISKRRFLVNSAITQGKCSICYFVDLKEQNELLLKRIRAGEFIALHGPRASGKSMQALMIQEWLQEEG</sequence>
<keyword evidence="2" id="KW-1185">Reference proteome</keyword>
<protein>
    <submittedName>
        <fullName evidence="1">7156_t:CDS:1</fullName>
    </submittedName>
</protein>
<feature type="non-terminal residue" evidence="1">
    <location>
        <position position="77"/>
    </location>
</feature>
<evidence type="ECO:0000313" key="2">
    <source>
        <dbReference type="Proteomes" id="UP000789739"/>
    </source>
</evidence>
<dbReference type="OrthoDB" id="2439485at2759"/>
<evidence type="ECO:0000313" key="1">
    <source>
        <dbReference type="EMBL" id="CAG8672688.1"/>
    </source>
</evidence>
<accession>A0A9N9EI41</accession>
<gene>
    <name evidence="1" type="ORF">PBRASI_LOCUS11387</name>
</gene>
<dbReference type="AlphaFoldDB" id="A0A9N9EI41"/>
<proteinExistence type="predicted"/>
<reference evidence="1" key="1">
    <citation type="submission" date="2021-06" db="EMBL/GenBank/DDBJ databases">
        <authorList>
            <person name="Kallberg Y."/>
            <person name="Tangrot J."/>
            <person name="Rosling A."/>
        </authorList>
    </citation>
    <scope>NUCLEOTIDE SEQUENCE</scope>
    <source>
        <strain evidence="1">BR232B</strain>
    </source>
</reference>
<dbReference type="Proteomes" id="UP000789739">
    <property type="component" value="Unassembled WGS sequence"/>
</dbReference>
<organism evidence="1 2">
    <name type="scientific">Paraglomus brasilianum</name>
    <dbReference type="NCBI Taxonomy" id="144538"/>
    <lineage>
        <taxon>Eukaryota</taxon>
        <taxon>Fungi</taxon>
        <taxon>Fungi incertae sedis</taxon>
        <taxon>Mucoromycota</taxon>
        <taxon>Glomeromycotina</taxon>
        <taxon>Glomeromycetes</taxon>
        <taxon>Paraglomerales</taxon>
        <taxon>Paraglomeraceae</taxon>
        <taxon>Paraglomus</taxon>
    </lineage>
</organism>